<accession>A0ABW8AS96</accession>
<dbReference type="InterPro" id="IPR011009">
    <property type="entry name" value="Kinase-like_dom_sf"/>
</dbReference>
<gene>
    <name evidence="1" type="ORF">ACIB24_19565</name>
</gene>
<dbReference type="RefSeq" id="WP_398283811.1">
    <property type="nucleotide sequence ID" value="NZ_JBITLV010000007.1"/>
</dbReference>
<dbReference type="PANTHER" id="PTHR22603">
    <property type="entry name" value="CHOLINE/ETHANOALAMINE KINASE"/>
    <property type="match status" value="1"/>
</dbReference>
<keyword evidence="2" id="KW-1185">Reference proteome</keyword>
<dbReference type="SUPFAM" id="SSF56112">
    <property type="entry name" value="Protein kinase-like (PK-like)"/>
    <property type="match status" value="1"/>
</dbReference>
<proteinExistence type="predicted"/>
<name>A0ABW8AS96_9ACTN</name>
<dbReference type="Pfam" id="PF01633">
    <property type="entry name" value="Choline_kinase"/>
    <property type="match status" value="1"/>
</dbReference>
<evidence type="ECO:0000313" key="2">
    <source>
        <dbReference type="Proteomes" id="UP001612915"/>
    </source>
</evidence>
<dbReference type="CDD" id="cd05151">
    <property type="entry name" value="ChoK-like"/>
    <property type="match status" value="1"/>
</dbReference>
<organism evidence="1 2">
    <name type="scientific">Spongisporangium articulatum</name>
    <dbReference type="NCBI Taxonomy" id="3362603"/>
    <lineage>
        <taxon>Bacteria</taxon>
        <taxon>Bacillati</taxon>
        <taxon>Actinomycetota</taxon>
        <taxon>Actinomycetes</taxon>
        <taxon>Kineosporiales</taxon>
        <taxon>Kineosporiaceae</taxon>
        <taxon>Spongisporangium</taxon>
    </lineage>
</organism>
<evidence type="ECO:0000313" key="1">
    <source>
        <dbReference type="EMBL" id="MFI7589270.1"/>
    </source>
</evidence>
<dbReference type="PANTHER" id="PTHR22603:SF66">
    <property type="entry name" value="ETHANOLAMINE KINASE"/>
    <property type="match status" value="1"/>
</dbReference>
<dbReference type="EMBL" id="JBITLV010000007">
    <property type="protein sequence ID" value="MFI7589270.1"/>
    <property type="molecule type" value="Genomic_DNA"/>
</dbReference>
<dbReference type="Proteomes" id="UP001612915">
    <property type="component" value="Unassembled WGS sequence"/>
</dbReference>
<dbReference type="Gene3D" id="3.30.200.20">
    <property type="entry name" value="Phosphorylase Kinase, domain 1"/>
    <property type="match status" value="1"/>
</dbReference>
<comment type="caution">
    <text evidence="1">The sequence shown here is derived from an EMBL/GenBank/DDBJ whole genome shotgun (WGS) entry which is preliminary data.</text>
</comment>
<dbReference type="Gene3D" id="3.90.1200.10">
    <property type="match status" value="1"/>
</dbReference>
<reference evidence="1 2" key="1">
    <citation type="submission" date="2024-10" db="EMBL/GenBank/DDBJ databases">
        <title>The Natural Products Discovery Center: Release of the First 8490 Sequenced Strains for Exploring Actinobacteria Biosynthetic Diversity.</title>
        <authorList>
            <person name="Kalkreuter E."/>
            <person name="Kautsar S.A."/>
            <person name="Yang D."/>
            <person name="Bader C.D."/>
            <person name="Teijaro C.N."/>
            <person name="Fluegel L."/>
            <person name="Davis C.M."/>
            <person name="Simpson J.R."/>
            <person name="Lauterbach L."/>
            <person name="Steele A.D."/>
            <person name="Gui C."/>
            <person name="Meng S."/>
            <person name="Li G."/>
            <person name="Viehrig K."/>
            <person name="Ye F."/>
            <person name="Su P."/>
            <person name="Kiefer A.F."/>
            <person name="Nichols A."/>
            <person name="Cepeda A.J."/>
            <person name="Yan W."/>
            <person name="Fan B."/>
            <person name="Jiang Y."/>
            <person name="Adhikari A."/>
            <person name="Zheng C.-J."/>
            <person name="Schuster L."/>
            <person name="Cowan T.M."/>
            <person name="Smanski M.J."/>
            <person name="Chevrette M.G."/>
            <person name="De Carvalho L.P.S."/>
            <person name="Shen B."/>
        </authorList>
    </citation>
    <scope>NUCLEOTIDE SEQUENCE [LARGE SCALE GENOMIC DNA]</scope>
    <source>
        <strain evidence="1 2">NPDC049639</strain>
    </source>
</reference>
<sequence>MSSSTRARRSSRSAASLTDADIAAVLDRVPCVADSTRTVQHLEGGLTNVIVKVVLAEGTAAQRTVVARLGTDDSAALAIDRDAEHGASRAAAASGAAPDVVCRSVAEEVLVVAWVEGRTLGPADVRRDDMLPRLADVCRTLHAGPRFPVDFDMFDVQGRYLRIVQERGFRLPAGYLDLMPAFERMRAALAVRPAPTVPCHNDLLAENFLDDGNRLWVVDFEYAGNNEPAFELGNIASESGLSVTQLAELVRLYRRADDVSQVAAEVARARLLATASKYGWTLWGCIQAGTSTLDFDFWAWGLEKYERAVEEFAAADFGALLEEVAA</sequence>
<protein>
    <submittedName>
        <fullName evidence="1">Phosphotransferase</fullName>
    </submittedName>
</protein>